<accession>A0ABR1J7Y5</accession>
<dbReference type="Proteomes" id="UP001498398">
    <property type="component" value="Unassembled WGS sequence"/>
</dbReference>
<evidence type="ECO:0000313" key="2">
    <source>
        <dbReference type="Proteomes" id="UP001498398"/>
    </source>
</evidence>
<organism evidence="1 2">
    <name type="scientific">Marasmiellus scandens</name>
    <dbReference type="NCBI Taxonomy" id="2682957"/>
    <lineage>
        <taxon>Eukaryota</taxon>
        <taxon>Fungi</taxon>
        <taxon>Dikarya</taxon>
        <taxon>Basidiomycota</taxon>
        <taxon>Agaricomycotina</taxon>
        <taxon>Agaricomycetes</taxon>
        <taxon>Agaricomycetidae</taxon>
        <taxon>Agaricales</taxon>
        <taxon>Marasmiineae</taxon>
        <taxon>Omphalotaceae</taxon>
        <taxon>Marasmiellus</taxon>
    </lineage>
</organism>
<comment type="caution">
    <text evidence="1">The sequence shown here is derived from an EMBL/GenBank/DDBJ whole genome shotgun (WGS) entry which is preliminary data.</text>
</comment>
<protein>
    <submittedName>
        <fullName evidence="1">Uncharacterized protein</fullName>
    </submittedName>
</protein>
<name>A0ABR1J7Y5_9AGAR</name>
<gene>
    <name evidence="1" type="ORF">VKT23_011860</name>
</gene>
<dbReference type="EMBL" id="JBANRG010000027">
    <property type="protein sequence ID" value="KAK7453178.1"/>
    <property type="molecule type" value="Genomic_DNA"/>
</dbReference>
<keyword evidence="2" id="KW-1185">Reference proteome</keyword>
<proteinExistence type="predicted"/>
<sequence>MKQNVNTAAVAFGIDHDVLTFGETEIITFEERKAFLVVLGAAGLTVDGCQVFPNDTIPLTNNTEFEIHGKRFKFTYPPKELRAKLYASPAKPNNRALRLSMINSAQVFSPRPLPCSLLQLAKYFSSKLASAHSLRSIGLY</sequence>
<reference evidence="1 2" key="1">
    <citation type="submission" date="2024-01" db="EMBL/GenBank/DDBJ databases">
        <title>A draft genome for the cacao thread blight pathogen Marasmiellus scandens.</title>
        <authorList>
            <person name="Baruah I.K."/>
            <person name="Leung J."/>
            <person name="Bukari Y."/>
            <person name="Amoako-Attah I."/>
            <person name="Meinhardt L.W."/>
            <person name="Bailey B.A."/>
            <person name="Cohen S.P."/>
        </authorList>
    </citation>
    <scope>NUCLEOTIDE SEQUENCE [LARGE SCALE GENOMIC DNA]</scope>
    <source>
        <strain evidence="1 2">GH-19</strain>
    </source>
</reference>
<evidence type="ECO:0000313" key="1">
    <source>
        <dbReference type="EMBL" id="KAK7453178.1"/>
    </source>
</evidence>